<dbReference type="OrthoDB" id="10368216at2759"/>
<protein>
    <submittedName>
        <fullName evidence="2">Uncharacterized protein</fullName>
    </submittedName>
</protein>
<evidence type="ECO:0000256" key="1">
    <source>
        <dbReference type="SAM" id="Coils"/>
    </source>
</evidence>
<sequence>MRSVGCWTRLQKLWSRKVLDNLCLWKPCLSFHYTFTKSNDMGIQWCGERLFTTEIWTRHYSQSTSWRKLLKSGFLILAPCIYFAVSNPISNDSNSSSSLQTLTSKDLLEAAKEAARAIELKSSRILNLYSVASRSPSFIDMKQREQSALEALSLADRWVQKLQSLLFTETQSPFPTVDWRKWLMDIGSVFMGMMLITCIRFVSRGCSVSVLGKNFIWKPSLWSIRLPMLLFTALVSLMSSFIHPWNGINNILYLFHKQRATWNTNIQSSTDWDLSNWEAIEDENVRHALLELEKASVEEQNAMEKYNVLQNIISTSLLQREEQHLLEEYQYRISQAQEEIANSEARWNRWMLGIRRLDILEAIGLSTATRMAQLCDEYQQYFQSHQNVGTFTRCWVNLWSLSLALALGKYTETIFQRYFSEKQETSSLWNSIFIGWITSMLLKDLLEMLKDYRFGQEVFIWKERAQKGMENWLEFRKDKKPELYFKL</sequence>
<keyword evidence="3" id="KW-1185">Reference proteome</keyword>
<gene>
    <name evidence="2" type="ORF">Gasu_55170</name>
</gene>
<dbReference type="Proteomes" id="UP000030680">
    <property type="component" value="Unassembled WGS sequence"/>
</dbReference>
<evidence type="ECO:0000313" key="2">
    <source>
        <dbReference type="EMBL" id="EME26947.1"/>
    </source>
</evidence>
<feature type="coiled-coil region" evidence="1">
    <location>
        <begin position="280"/>
        <end position="346"/>
    </location>
</feature>
<dbReference type="KEGG" id="gsl:Gasu_55170"/>
<dbReference type="Gramene" id="EME26947">
    <property type="protein sequence ID" value="EME26947"/>
    <property type="gene ID" value="Gasu_55170"/>
</dbReference>
<accession>M2XAP0</accession>
<dbReference type="GeneID" id="17085892"/>
<evidence type="ECO:0000313" key="3">
    <source>
        <dbReference type="Proteomes" id="UP000030680"/>
    </source>
</evidence>
<dbReference type="RefSeq" id="XP_005703467.1">
    <property type="nucleotide sequence ID" value="XM_005703410.1"/>
</dbReference>
<dbReference type="AlphaFoldDB" id="M2XAP0"/>
<keyword evidence="1" id="KW-0175">Coiled coil</keyword>
<organism evidence="2 3">
    <name type="scientific">Galdieria sulphuraria</name>
    <name type="common">Red alga</name>
    <dbReference type="NCBI Taxonomy" id="130081"/>
    <lineage>
        <taxon>Eukaryota</taxon>
        <taxon>Rhodophyta</taxon>
        <taxon>Bangiophyceae</taxon>
        <taxon>Galdieriales</taxon>
        <taxon>Galdieriaceae</taxon>
        <taxon>Galdieria</taxon>
    </lineage>
</organism>
<dbReference type="EMBL" id="KB454540">
    <property type="protein sequence ID" value="EME26947.1"/>
    <property type="molecule type" value="Genomic_DNA"/>
</dbReference>
<proteinExistence type="predicted"/>
<reference evidence="3" key="1">
    <citation type="journal article" date="2013" name="Science">
        <title>Gene transfer from bacteria and archaea facilitated evolution of an extremophilic eukaryote.</title>
        <authorList>
            <person name="Schonknecht G."/>
            <person name="Chen W.H."/>
            <person name="Ternes C.M."/>
            <person name="Barbier G.G."/>
            <person name="Shrestha R.P."/>
            <person name="Stanke M."/>
            <person name="Brautigam A."/>
            <person name="Baker B.J."/>
            <person name="Banfield J.F."/>
            <person name="Garavito R.M."/>
            <person name="Carr K."/>
            <person name="Wilkerson C."/>
            <person name="Rensing S.A."/>
            <person name="Gagneul D."/>
            <person name="Dickenson N.E."/>
            <person name="Oesterhelt C."/>
            <person name="Lercher M.J."/>
            <person name="Weber A.P."/>
        </authorList>
    </citation>
    <scope>NUCLEOTIDE SEQUENCE [LARGE SCALE GENOMIC DNA]</scope>
    <source>
        <strain evidence="3">074W</strain>
    </source>
</reference>
<name>M2XAP0_GALSU</name>